<dbReference type="SUPFAM" id="SSF46689">
    <property type="entry name" value="Homeodomain-like"/>
    <property type="match status" value="1"/>
</dbReference>
<protein>
    <submittedName>
        <fullName evidence="1">Transposase</fullName>
    </submittedName>
</protein>
<gene>
    <name evidence="1" type="ORF">ACFPZ4_01710</name>
</gene>
<organism evidence="1 2">
    <name type="scientific">Micromonospora harpali</name>
    <dbReference type="NCBI Taxonomy" id="1490225"/>
    <lineage>
        <taxon>Bacteria</taxon>
        <taxon>Bacillati</taxon>
        <taxon>Actinomycetota</taxon>
        <taxon>Actinomycetes</taxon>
        <taxon>Micromonosporales</taxon>
        <taxon>Micromonosporaceae</taxon>
        <taxon>Micromonospora</taxon>
    </lineage>
</organism>
<reference evidence="2" key="1">
    <citation type="journal article" date="2019" name="Int. J. Syst. Evol. Microbiol.">
        <title>The Global Catalogue of Microorganisms (GCM) 10K type strain sequencing project: providing services to taxonomists for standard genome sequencing and annotation.</title>
        <authorList>
            <consortium name="The Broad Institute Genomics Platform"/>
            <consortium name="The Broad Institute Genome Sequencing Center for Infectious Disease"/>
            <person name="Wu L."/>
            <person name="Ma J."/>
        </authorList>
    </citation>
    <scope>NUCLEOTIDE SEQUENCE [LARGE SCALE GENOMIC DNA]</scope>
    <source>
        <strain evidence="2">CGMCC 4.7173</strain>
    </source>
</reference>
<proteinExistence type="predicted"/>
<evidence type="ECO:0000313" key="2">
    <source>
        <dbReference type="Proteomes" id="UP001596207"/>
    </source>
</evidence>
<accession>A0ABW1HFH3</accession>
<comment type="caution">
    <text evidence="1">The sequence shown here is derived from an EMBL/GenBank/DDBJ whole genome shotgun (WGS) entry which is preliminary data.</text>
</comment>
<dbReference type="RefSeq" id="WP_353901338.1">
    <property type="nucleotide sequence ID" value="NZ_CP158970.1"/>
</dbReference>
<dbReference type="EMBL" id="JBHSQQ010000004">
    <property type="protein sequence ID" value="MFC5940197.1"/>
    <property type="molecule type" value="Genomic_DNA"/>
</dbReference>
<name>A0ABW1HFH3_9ACTN</name>
<dbReference type="InterPro" id="IPR009057">
    <property type="entry name" value="Homeodomain-like_sf"/>
</dbReference>
<dbReference type="Proteomes" id="UP001596207">
    <property type="component" value="Unassembled WGS sequence"/>
</dbReference>
<evidence type="ECO:0000313" key="1">
    <source>
        <dbReference type="EMBL" id="MFC5940197.1"/>
    </source>
</evidence>
<sequence>MRSDVPRSYPPGFRRKVLDLLTADGSVADLVRDLQISDQTIYTWRRRS</sequence>
<dbReference type="InterPro" id="IPR002514">
    <property type="entry name" value="Transposase_8"/>
</dbReference>
<keyword evidence="2" id="KW-1185">Reference proteome</keyword>
<dbReference type="Pfam" id="PF01527">
    <property type="entry name" value="HTH_Tnp_1"/>
    <property type="match status" value="1"/>
</dbReference>